<evidence type="ECO:0000256" key="1">
    <source>
        <dbReference type="ARBA" id="ARBA00022679"/>
    </source>
</evidence>
<dbReference type="PANTHER" id="PTHR20275">
    <property type="entry name" value="NAD KINASE"/>
    <property type="match status" value="1"/>
</dbReference>
<dbReference type="NCBIfam" id="NF002521">
    <property type="entry name" value="PRK01911.1"/>
    <property type="match status" value="1"/>
</dbReference>
<protein>
    <submittedName>
        <fullName evidence="5">NAD kinase</fullName>
        <ecNumber evidence="5">2.7.1.23</ecNumber>
    </submittedName>
</protein>
<dbReference type="EC" id="2.7.1.23" evidence="5"/>
<dbReference type="InterPro" id="IPR002504">
    <property type="entry name" value="NADK"/>
</dbReference>
<comment type="caution">
    <text evidence="5">The sequence shown here is derived from an EMBL/GenBank/DDBJ whole genome shotgun (WGS) entry which is preliminary data.</text>
</comment>
<keyword evidence="2 5" id="KW-0418">Kinase</keyword>
<name>A0A645F2P8_9ZZZZ</name>
<reference evidence="5" key="1">
    <citation type="submission" date="2019-08" db="EMBL/GenBank/DDBJ databases">
        <authorList>
            <person name="Kucharzyk K."/>
            <person name="Murdoch R.W."/>
            <person name="Higgins S."/>
            <person name="Loffler F."/>
        </authorList>
    </citation>
    <scope>NUCLEOTIDE SEQUENCE</scope>
</reference>
<dbReference type="AlphaFoldDB" id="A0A645F2P8"/>
<gene>
    <name evidence="5" type="primary">ppnK_5</name>
    <name evidence="5" type="ORF">SDC9_155879</name>
</gene>
<dbReference type="GO" id="GO:0019674">
    <property type="term" value="P:NAD+ metabolic process"/>
    <property type="evidence" value="ECO:0007669"/>
    <property type="project" value="InterPro"/>
</dbReference>
<evidence type="ECO:0000256" key="3">
    <source>
        <dbReference type="ARBA" id="ARBA00022857"/>
    </source>
</evidence>
<organism evidence="5">
    <name type="scientific">bioreactor metagenome</name>
    <dbReference type="NCBI Taxonomy" id="1076179"/>
    <lineage>
        <taxon>unclassified sequences</taxon>
        <taxon>metagenomes</taxon>
        <taxon>ecological metagenomes</taxon>
    </lineage>
</organism>
<evidence type="ECO:0000313" key="5">
    <source>
        <dbReference type="EMBL" id="MPN08595.1"/>
    </source>
</evidence>
<dbReference type="InterPro" id="IPR016064">
    <property type="entry name" value="NAD/diacylglycerol_kinase_sf"/>
</dbReference>
<dbReference type="InterPro" id="IPR017438">
    <property type="entry name" value="ATP-NAD_kinase_N"/>
</dbReference>
<dbReference type="HAMAP" id="MF_00361">
    <property type="entry name" value="NAD_kinase"/>
    <property type="match status" value="1"/>
</dbReference>
<keyword evidence="3" id="KW-0521">NADP</keyword>
<dbReference type="PANTHER" id="PTHR20275:SF0">
    <property type="entry name" value="NAD KINASE"/>
    <property type="match status" value="1"/>
</dbReference>
<dbReference type="InterPro" id="IPR017437">
    <property type="entry name" value="ATP-NAD_kinase_PpnK-typ_C"/>
</dbReference>
<dbReference type="EMBL" id="VSSQ01054656">
    <property type="protein sequence ID" value="MPN08595.1"/>
    <property type="molecule type" value="Genomic_DNA"/>
</dbReference>
<accession>A0A645F2P8</accession>
<evidence type="ECO:0000256" key="4">
    <source>
        <dbReference type="ARBA" id="ARBA00023027"/>
    </source>
</evidence>
<dbReference type="SUPFAM" id="SSF111331">
    <property type="entry name" value="NAD kinase/diacylglycerol kinase-like"/>
    <property type="match status" value="1"/>
</dbReference>
<proteinExistence type="inferred from homology"/>
<dbReference type="Gene3D" id="3.40.50.10330">
    <property type="entry name" value="Probable inorganic polyphosphate/atp-NAD kinase, domain 1"/>
    <property type="match status" value="1"/>
</dbReference>
<dbReference type="GO" id="GO:0006741">
    <property type="term" value="P:NADP+ biosynthetic process"/>
    <property type="evidence" value="ECO:0007669"/>
    <property type="project" value="InterPro"/>
</dbReference>
<dbReference type="Gene3D" id="2.60.200.30">
    <property type="entry name" value="Probable inorganic polyphosphate/atp-NAD kinase, domain 2"/>
    <property type="match status" value="1"/>
</dbReference>
<dbReference type="Pfam" id="PF01513">
    <property type="entry name" value="NAD_kinase"/>
    <property type="match status" value="1"/>
</dbReference>
<keyword evidence="1 5" id="KW-0808">Transferase</keyword>
<dbReference type="GO" id="GO:0003951">
    <property type="term" value="F:NAD+ kinase activity"/>
    <property type="evidence" value="ECO:0007669"/>
    <property type="project" value="UniProtKB-EC"/>
</dbReference>
<keyword evidence="4" id="KW-0520">NAD</keyword>
<sequence length="259" mass="28719">MLLEKELFEYYTSNKKSYFDPQYIIDQDNFEADLALSIGGDGTFLNTAARIGSKNIPILGINTGRLGFLADVSGDDLDKALNAIIKNEISLEERTLLKIETSDGRAIKYPYVLNEISILKQDSSSMMSIIALLNGEAVHSYHADGLIISTPTGSTAYSMSVGGPLMVPQAKNIILSPIASHSLTVRPLVIPDDWTIDLEVHTRSGYYQISLDGRTIKLEEGVKLRITKGEYSIRVAKQLNHTFFDSLKSKLMWGLDKRN</sequence>
<evidence type="ECO:0000256" key="2">
    <source>
        <dbReference type="ARBA" id="ARBA00022777"/>
    </source>
</evidence>
<dbReference type="Pfam" id="PF20143">
    <property type="entry name" value="NAD_kinase_C"/>
    <property type="match status" value="1"/>
</dbReference>